<dbReference type="InterPro" id="IPR025665">
    <property type="entry name" value="Beta-barrel_OMP_2"/>
</dbReference>
<dbReference type="AlphaFoldDB" id="A0A4P7VAR7"/>
<dbReference type="EMBL" id="CP039393">
    <property type="protein sequence ID" value="QCD34422.1"/>
    <property type="molecule type" value="Genomic_DNA"/>
</dbReference>
<feature type="domain" description="Outer membrane protein beta-barrel" evidence="2">
    <location>
        <begin position="27"/>
        <end position="221"/>
    </location>
</feature>
<keyword evidence="1" id="KW-0732">Signal</keyword>
<proteinExistence type="predicted"/>
<name>A0A4P7VAR7_9BACT</name>
<feature type="signal peptide" evidence="1">
    <location>
        <begin position="1"/>
        <end position="23"/>
    </location>
</feature>
<dbReference type="Proteomes" id="UP000297031">
    <property type="component" value="Chromosome"/>
</dbReference>
<keyword evidence="4" id="KW-1185">Reference proteome</keyword>
<evidence type="ECO:0000259" key="2">
    <source>
        <dbReference type="Pfam" id="PF13568"/>
    </source>
</evidence>
<sequence>MTKTISRLFAALLLIGISVSSQAQTLIDYGVPAKLFQVGVRAGFNTSNLTTNYDDAFQDIKWNHNQWKGGFSAGMVVDINLRNFFSIQPGIFLDTRKSTYHYLVNSDNVLKAIDGQLTGNYIRIPILASLRLGVAELAQVQIDFGPYFAWGFGGANKYTVYGTSDTEPTAPQVIGRDFKSDCFGDKGMVQTYDWGLKMGLGVLVMQHYYIGAHYHFSCRNVLRELPQTEKHPDGHNKAWTFTLGYNF</sequence>
<dbReference type="KEGG" id="mgod:E7746_00250"/>
<gene>
    <name evidence="3" type="ORF">E7746_00250</name>
</gene>
<dbReference type="Pfam" id="PF13568">
    <property type="entry name" value="OMP_b-brl_2"/>
    <property type="match status" value="1"/>
</dbReference>
<feature type="chain" id="PRO_5020757963" evidence="1">
    <location>
        <begin position="24"/>
        <end position="247"/>
    </location>
</feature>
<reference evidence="3 4" key="1">
    <citation type="submission" date="2019-02" db="EMBL/GenBank/DDBJ databases">
        <title>Isolation and identification of novel species under the genus Muribaculum.</title>
        <authorList>
            <person name="Miyake S."/>
            <person name="Ding Y."/>
            <person name="Low A."/>
            <person name="Soh M."/>
            <person name="Seedorf H."/>
        </authorList>
    </citation>
    <scope>NUCLEOTIDE SEQUENCE [LARGE SCALE GENOMIC DNA]</scope>
    <source>
        <strain evidence="3 4">TLL-A4</strain>
    </source>
</reference>
<dbReference type="RefSeq" id="WP_136409440.1">
    <property type="nucleotide sequence ID" value="NZ_CP039393.1"/>
</dbReference>
<evidence type="ECO:0000313" key="3">
    <source>
        <dbReference type="EMBL" id="QCD34422.1"/>
    </source>
</evidence>
<evidence type="ECO:0000313" key="4">
    <source>
        <dbReference type="Proteomes" id="UP000297031"/>
    </source>
</evidence>
<accession>A0A4P7VAR7</accession>
<organism evidence="3 4">
    <name type="scientific">Muribaculum gordoncarteri</name>
    <dbReference type="NCBI Taxonomy" id="2530390"/>
    <lineage>
        <taxon>Bacteria</taxon>
        <taxon>Pseudomonadati</taxon>
        <taxon>Bacteroidota</taxon>
        <taxon>Bacteroidia</taxon>
        <taxon>Bacteroidales</taxon>
        <taxon>Muribaculaceae</taxon>
        <taxon>Muribaculum</taxon>
    </lineage>
</organism>
<protein>
    <submittedName>
        <fullName evidence="3">PorT family protein</fullName>
    </submittedName>
</protein>
<dbReference type="OrthoDB" id="997409at2"/>
<evidence type="ECO:0000256" key="1">
    <source>
        <dbReference type="SAM" id="SignalP"/>
    </source>
</evidence>